<dbReference type="PANTHER" id="PTHR30537">
    <property type="entry name" value="HTH-TYPE TRANSCRIPTIONAL REGULATOR"/>
    <property type="match status" value="1"/>
</dbReference>
<dbReference type="InterPro" id="IPR005119">
    <property type="entry name" value="LysR_subst-bd"/>
</dbReference>
<dbReference type="Pfam" id="PF00126">
    <property type="entry name" value="HTH_1"/>
    <property type="match status" value="1"/>
</dbReference>
<dbReference type="GO" id="GO:0003700">
    <property type="term" value="F:DNA-binding transcription factor activity"/>
    <property type="evidence" value="ECO:0007669"/>
    <property type="project" value="InterPro"/>
</dbReference>
<dbReference type="SUPFAM" id="SSF46785">
    <property type="entry name" value="Winged helix' DNA-binding domain"/>
    <property type="match status" value="1"/>
</dbReference>
<dbReference type="InterPro" id="IPR036390">
    <property type="entry name" value="WH_DNA-bd_sf"/>
</dbReference>
<reference evidence="6 7" key="1">
    <citation type="submission" date="2020-08" db="EMBL/GenBank/DDBJ databases">
        <title>Genome sequence of Diaphorobacter ruginosibacter DSM 27467T.</title>
        <authorList>
            <person name="Hyun D.-W."/>
            <person name="Bae J.-W."/>
        </authorList>
    </citation>
    <scope>NUCLEOTIDE SEQUENCE [LARGE SCALE GENOMIC DNA]</scope>
    <source>
        <strain evidence="6 7">DSM 27467</strain>
    </source>
</reference>
<evidence type="ECO:0000256" key="2">
    <source>
        <dbReference type="ARBA" id="ARBA00023015"/>
    </source>
</evidence>
<dbReference type="InterPro" id="IPR000847">
    <property type="entry name" value="LysR_HTH_N"/>
</dbReference>
<comment type="similarity">
    <text evidence="1">Belongs to the LysR transcriptional regulatory family.</text>
</comment>
<keyword evidence="7" id="KW-1185">Reference proteome</keyword>
<accession>A0A7G9RNC2</accession>
<dbReference type="EMBL" id="CP060714">
    <property type="protein sequence ID" value="QNN57097.1"/>
    <property type="molecule type" value="Genomic_DNA"/>
</dbReference>
<evidence type="ECO:0000313" key="7">
    <source>
        <dbReference type="Proteomes" id="UP000515811"/>
    </source>
</evidence>
<gene>
    <name evidence="6" type="ORF">H9K76_21885</name>
</gene>
<dbReference type="InterPro" id="IPR036388">
    <property type="entry name" value="WH-like_DNA-bd_sf"/>
</dbReference>
<evidence type="ECO:0000256" key="4">
    <source>
        <dbReference type="ARBA" id="ARBA00023163"/>
    </source>
</evidence>
<organism evidence="6 7">
    <name type="scientific">Diaphorobacter ruginosibacter</name>
    <dbReference type="NCBI Taxonomy" id="1715720"/>
    <lineage>
        <taxon>Bacteria</taxon>
        <taxon>Pseudomonadati</taxon>
        <taxon>Pseudomonadota</taxon>
        <taxon>Betaproteobacteria</taxon>
        <taxon>Burkholderiales</taxon>
        <taxon>Comamonadaceae</taxon>
        <taxon>Diaphorobacter</taxon>
    </lineage>
</organism>
<dbReference type="InterPro" id="IPR058163">
    <property type="entry name" value="LysR-type_TF_proteobact-type"/>
</dbReference>
<dbReference type="Pfam" id="PF03466">
    <property type="entry name" value="LysR_substrate"/>
    <property type="match status" value="1"/>
</dbReference>
<keyword evidence="3" id="KW-0238">DNA-binding</keyword>
<name>A0A7G9RNC2_9BURK</name>
<dbReference type="SUPFAM" id="SSF53850">
    <property type="entry name" value="Periplasmic binding protein-like II"/>
    <property type="match status" value="1"/>
</dbReference>
<dbReference type="Gene3D" id="1.10.10.10">
    <property type="entry name" value="Winged helix-like DNA-binding domain superfamily/Winged helix DNA-binding domain"/>
    <property type="match status" value="1"/>
</dbReference>
<keyword evidence="2" id="KW-0805">Transcription regulation</keyword>
<dbReference type="KEGG" id="drg:H9K76_21885"/>
<dbReference type="Proteomes" id="UP000515811">
    <property type="component" value="Chromosome"/>
</dbReference>
<feature type="domain" description="HTH lysR-type" evidence="5">
    <location>
        <begin position="1"/>
        <end position="59"/>
    </location>
</feature>
<evidence type="ECO:0000313" key="6">
    <source>
        <dbReference type="EMBL" id="QNN57097.1"/>
    </source>
</evidence>
<protein>
    <submittedName>
        <fullName evidence="6">LysR family transcriptional regulator</fullName>
    </submittedName>
</protein>
<keyword evidence="4" id="KW-0804">Transcription</keyword>
<dbReference type="PANTHER" id="PTHR30537:SF5">
    <property type="entry name" value="HTH-TYPE TRANSCRIPTIONAL ACTIVATOR TTDR-RELATED"/>
    <property type="match status" value="1"/>
</dbReference>
<dbReference type="RefSeq" id="WP_187597362.1">
    <property type="nucleotide sequence ID" value="NZ_CP060714.1"/>
</dbReference>
<proteinExistence type="inferred from homology"/>
<dbReference type="Gene3D" id="3.40.190.290">
    <property type="match status" value="1"/>
</dbReference>
<dbReference type="CDD" id="cd08422">
    <property type="entry name" value="PBP2_CrgA_like"/>
    <property type="match status" value="1"/>
</dbReference>
<evidence type="ECO:0000259" key="5">
    <source>
        <dbReference type="PROSITE" id="PS50931"/>
    </source>
</evidence>
<sequence length="302" mass="33874">MDKYAEISVFLSVVDEGSFSAAARKQEMTPSAVSKLIARLEQRLSVRLFERIAGTIRLTQEGERFREAGMHVVRAMVDAEDAVHLRAADISGVVRIHTALTTAKYLIAPRLPLLMDRHPRLRLDFVLGTERADFIRQGLDVAIHSGQPTELTLVGRPLMLRPWVIAAAPSYLERFGSPAEPQELRHHRCLNFTIRTQWNNWTFQDGSDVKAVDIPRHIGANQGELLRTLALQGLGIVRLAHFNIAADLQAGRLVPLLTQFHRQSEEDRFYLLYPGGRSLAPRVRAVVDFLAEQLAQDAPQPA</sequence>
<dbReference type="AlphaFoldDB" id="A0A7G9RNC2"/>
<dbReference type="GO" id="GO:0003677">
    <property type="term" value="F:DNA binding"/>
    <property type="evidence" value="ECO:0007669"/>
    <property type="project" value="UniProtKB-KW"/>
</dbReference>
<dbReference type="PROSITE" id="PS50931">
    <property type="entry name" value="HTH_LYSR"/>
    <property type="match status" value="1"/>
</dbReference>
<evidence type="ECO:0000256" key="1">
    <source>
        <dbReference type="ARBA" id="ARBA00009437"/>
    </source>
</evidence>
<evidence type="ECO:0000256" key="3">
    <source>
        <dbReference type="ARBA" id="ARBA00023125"/>
    </source>
</evidence>